<feature type="compositionally biased region" description="Low complexity" evidence="5">
    <location>
        <begin position="63"/>
        <end position="84"/>
    </location>
</feature>
<dbReference type="FunFam" id="1.10.20.10:FF:000105">
    <property type="entry name" value="Inner kinetochore subunit cnp20"/>
    <property type="match status" value="1"/>
</dbReference>
<proteinExistence type="predicted"/>
<dbReference type="InterPro" id="IPR035425">
    <property type="entry name" value="CENP-T/H4_C"/>
</dbReference>
<dbReference type="STRING" id="576137.A0A1L7X064"/>
<dbReference type="Gene3D" id="1.10.20.10">
    <property type="entry name" value="Histone, subunit A"/>
    <property type="match status" value="1"/>
</dbReference>
<feature type="region of interest" description="Disordered" evidence="5">
    <location>
        <begin position="350"/>
        <end position="393"/>
    </location>
</feature>
<evidence type="ECO:0000256" key="1">
    <source>
        <dbReference type="ARBA" id="ARBA00004123"/>
    </source>
</evidence>
<dbReference type="GO" id="GO:0071821">
    <property type="term" value="C:FANCM-MHF complex"/>
    <property type="evidence" value="ECO:0007669"/>
    <property type="project" value="TreeGrafter"/>
</dbReference>
<dbReference type="Proteomes" id="UP000184330">
    <property type="component" value="Unassembled WGS sequence"/>
</dbReference>
<keyword evidence="4" id="KW-0539">Nucleus</keyword>
<evidence type="ECO:0000256" key="5">
    <source>
        <dbReference type="SAM" id="MobiDB-lite"/>
    </source>
</evidence>
<accession>A0A1L7X064</accession>
<feature type="compositionally biased region" description="Basic and acidic residues" evidence="5">
    <location>
        <begin position="126"/>
        <end position="135"/>
    </location>
</feature>
<name>A0A1L7X064_9HELO</name>
<dbReference type="GO" id="GO:0031297">
    <property type="term" value="P:replication fork processing"/>
    <property type="evidence" value="ECO:0007669"/>
    <property type="project" value="TreeGrafter"/>
</dbReference>
<evidence type="ECO:0000313" key="7">
    <source>
        <dbReference type="EMBL" id="CZR58404.1"/>
    </source>
</evidence>
<evidence type="ECO:0000256" key="4">
    <source>
        <dbReference type="ARBA" id="ARBA00023242"/>
    </source>
</evidence>
<dbReference type="PANTHER" id="PTHR22980:SF5">
    <property type="entry name" value="CENP-T_HISTONE H4 HISTONE FOLD DOMAIN-CONTAINING PROTEIN"/>
    <property type="match status" value="1"/>
</dbReference>
<keyword evidence="3" id="KW-0158">Chromosome</keyword>
<dbReference type="Pfam" id="PF15511">
    <property type="entry name" value="CENP-T_C"/>
    <property type="match status" value="1"/>
</dbReference>
<evidence type="ECO:0000256" key="3">
    <source>
        <dbReference type="ARBA" id="ARBA00022454"/>
    </source>
</evidence>
<feature type="compositionally biased region" description="Acidic residues" evidence="5">
    <location>
        <begin position="188"/>
        <end position="197"/>
    </location>
</feature>
<keyword evidence="8" id="KW-1185">Reference proteome</keyword>
<organism evidence="7 8">
    <name type="scientific">Phialocephala subalpina</name>
    <dbReference type="NCBI Taxonomy" id="576137"/>
    <lineage>
        <taxon>Eukaryota</taxon>
        <taxon>Fungi</taxon>
        <taxon>Dikarya</taxon>
        <taxon>Ascomycota</taxon>
        <taxon>Pezizomycotina</taxon>
        <taxon>Leotiomycetes</taxon>
        <taxon>Helotiales</taxon>
        <taxon>Mollisiaceae</taxon>
        <taxon>Phialocephala</taxon>
        <taxon>Phialocephala fortinii species complex</taxon>
    </lineage>
</organism>
<dbReference type="GO" id="GO:0000712">
    <property type="term" value="P:resolution of meiotic recombination intermediates"/>
    <property type="evidence" value="ECO:0007669"/>
    <property type="project" value="TreeGrafter"/>
</dbReference>
<reference evidence="7 8" key="1">
    <citation type="submission" date="2016-03" db="EMBL/GenBank/DDBJ databases">
        <authorList>
            <person name="Ploux O."/>
        </authorList>
    </citation>
    <scope>NUCLEOTIDE SEQUENCE [LARGE SCALE GENOMIC DNA]</scope>
    <source>
        <strain evidence="7 8">UAMH 11012</strain>
    </source>
</reference>
<feature type="compositionally biased region" description="Polar residues" evidence="5">
    <location>
        <begin position="9"/>
        <end position="29"/>
    </location>
</feature>
<evidence type="ECO:0000313" key="8">
    <source>
        <dbReference type="Proteomes" id="UP000184330"/>
    </source>
</evidence>
<protein>
    <recommendedName>
        <fullName evidence="6">CENP-T/Histone H4 histone fold domain-containing protein</fullName>
    </recommendedName>
</protein>
<feature type="region of interest" description="Disordered" evidence="5">
    <location>
        <begin position="1"/>
        <end position="204"/>
    </location>
</feature>
<dbReference type="EMBL" id="FJOG01000012">
    <property type="protein sequence ID" value="CZR58404.1"/>
    <property type="molecule type" value="Genomic_DNA"/>
</dbReference>
<comment type="subcellular location">
    <subcellularLocation>
        <location evidence="2">Chromosome</location>
    </subcellularLocation>
    <subcellularLocation>
        <location evidence="1">Nucleus</location>
    </subcellularLocation>
</comment>
<dbReference type="SUPFAM" id="SSF47113">
    <property type="entry name" value="Histone-fold"/>
    <property type="match status" value="1"/>
</dbReference>
<feature type="compositionally biased region" description="Acidic residues" evidence="5">
    <location>
        <begin position="350"/>
        <end position="375"/>
    </location>
</feature>
<sequence length="547" mass="60336">MSAKLGGDASQSAANIDGPSRQTRITPRNSDGDEALQAAAAKETPWRTLNQLANIPRPTTPLRRASSAGPSSTRRSARRTPGTGHRANGSGKKVAVTPHGRAAKRELDLRRAGFTPGRDRRRSGRQQRETPRDILRALSRHLAPKTLPTVPTPEGRPASAAKSRFRVTDDDDLDDEPELKRPRFSLPLEDDEDEDDSLLLPPRSAGLEDENFTVQSVELGRRAISEQPYGRLSRGSFGSIRMSDVFADLNDMARGGDMYDSSVVGDNFGDDVGNGLDDEAFPEENTATLRNLGLFASGRDSDIRPANLPADDTGNTFVFTVPHREPTEEPAPENTTQSLIESIIFDQGPDEEPVFNEEEQDEEDEEQDEQDEQVDAENMPPASSPRGLDGDVSMLDTTMQESEVAEMTRVKNARKKKVKVSRHGIQYPSLPAGVVKKLATSFARTAGSKAKINKEALDAIMQASDWFFEQVSDDLGAYAKHAGRKTIDESDIVTLMARQRQTNASTTPFSLAQKYLPRELLQELRMVPPTKFKKSRALERIEEDEED</sequence>
<gene>
    <name evidence="7" type="ORF">PAC_08296</name>
</gene>
<evidence type="ECO:0000256" key="2">
    <source>
        <dbReference type="ARBA" id="ARBA00004286"/>
    </source>
</evidence>
<dbReference type="GO" id="GO:0005694">
    <property type="term" value="C:chromosome"/>
    <property type="evidence" value="ECO:0007669"/>
    <property type="project" value="UniProtKB-SubCell"/>
</dbReference>
<evidence type="ECO:0000259" key="6">
    <source>
        <dbReference type="Pfam" id="PF15511"/>
    </source>
</evidence>
<feature type="domain" description="CENP-T/Histone H4 histone fold" evidence="6">
    <location>
        <begin position="423"/>
        <end position="528"/>
    </location>
</feature>
<dbReference type="PANTHER" id="PTHR22980">
    <property type="entry name" value="CORTISTATIN"/>
    <property type="match status" value="1"/>
</dbReference>
<dbReference type="GO" id="GO:0003682">
    <property type="term" value="F:chromatin binding"/>
    <property type="evidence" value="ECO:0007669"/>
    <property type="project" value="TreeGrafter"/>
</dbReference>
<dbReference type="CDD" id="cd22920">
    <property type="entry name" value="HFD_CENP-T"/>
    <property type="match status" value="1"/>
</dbReference>
<dbReference type="InterPro" id="IPR009072">
    <property type="entry name" value="Histone-fold"/>
</dbReference>
<dbReference type="GO" id="GO:0046982">
    <property type="term" value="F:protein heterodimerization activity"/>
    <property type="evidence" value="ECO:0007669"/>
    <property type="project" value="InterPro"/>
</dbReference>
<dbReference type="OrthoDB" id="10071681at2759"/>
<dbReference type="AlphaFoldDB" id="A0A1L7X064"/>